<evidence type="ECO:0000256" key="1">
    <source>
        <dbReference type="SAM" id="MobiDB-lite"/>
    </source>
</evidence>
<protein>
    <recommendedName>
        <fullName evidence="2">TonB C-terminal domain-containing protein</fullName>
    </recommendedName>
</protein>
<dbReference type="Pfam" id="PF13181">
    <property type="entry name" value="TPR_8"/>
    <property type="match status" value="1"/>
</dbReference>
<dbReference type="Pfam" id="PF03544">
    <property type="entry name" value="TonB_C"/>
    <property type="match status" value="1"/>
</dbReference>
<dbReference type="InterPro" id="IPR037682">
    <property type="entry name" value="TonB_C"/>
</dbReference>
<feature type="compositionally biased region" description="Basic and acidic residues" evidence="1">
    <location>
        <begin position="448"/>
        <end position="457"/>
    </location>
</feature>
<dbReference type="EMBL" id="UINC01043541">
    <property type="protein sequence ID" value="SVB47714.1"/>
    <property type="molecule type" value="Genomic_DNA"/>
</dbReference>
<dbReference type="SUPFAM" id="SSF74653">
    <property type="entry name" value="TolA/TonB C-terminal domain"/>
    <property type="match status" value="1"/>
</dbReference>
<feature type="domain" description="TonB C-terminal" evidence="2">
    <location>
        <begin position="361"/>
        <end position="419"/>
    </location>
</feature>
<evidence type="ECO:0000259" key="2">
    <source>
        <dbReference type="Pfam" id="PF03544"/>
    </source>
</evidence>
<dbReference type="AlphaFoldDB" id="A0A382ECC2"/>
<sequence>MDKLSYISNQLIRIMILIPVLGYTQAEDLNETEKLALRADLQQEFLGHYDQERFQQSILPAKKIVALTGEIYGENNFRLITPLNNLASAYYMVEDFENAQSSFLQCIDLIESNKNIISPELISPLYGFALTLNRNAQYEAAISILERALRINHVNQGFHNLDQLKIHDTLTESYIGVKDFEQANHHQTFQVYVNKKHFGVNNSIVDESLIKLSTWYKRTGQIFLEREIHDELLKRQANRTTDQIKPLIETYKNISFSHRREGVDIYQSLSPLKKALEKINAMEKTDLFLKFEVLLDLGDTYTSYGRMQSGMKAYQECWGLIDEDPSMSELIKERFSRPVKIRKILLPSTYPLPEAGDKSEADQTGYISLRYAIGVNGKTTNIEVIESDPEGLIDRVAVSSIKKTIYRPVYIDAEPQESSDINFRHEFLYSIESKPKKSNQPESEESQEDKPLDNPIA</sequence>
<dbReference type="Gene3D" id="1.25.40.10">
    <property type="entry name" value="Tetratricopeptide repeat domain"/>
    <property type="match status" value="1"/>
</dbReference>
<reference evidence="3" key="1">
    <citation type="submission" date="2018-05" db="EMBL/GenBank/DDBJ databases">
        <authorList>
            <person name="Lanie J.A."/>
            <person name="Ng W.-L."/>
            <person name="Kazmierczak K.M."/>
            <person name="Andrzejewski T.M."/>
            <person name="Davidsen T.M."/>
            <person name="Wayne K.J."/>
            <person name="Tettelin H."/>
            <person name="Glass J.I."/>
            <person name="Rusch D."/>
            <person name="Podicherti R."/>
            <person name="Tsui H.-C.T."/>
            <person name="Winkler M.E."/>
        </authorList>
    </citation>
    <scope>NUCLEOTIDE SEQUENCE</scope>
</reference>
<dbReference type="SMART" id="SM00028">
    <property type="entry name" value="TPR"/>
    <property type="match status" value="3"/>
</dbReference>
<gene>
    <name evidence="3" type="ORF">METZ01_LOCUS200568</name>
</gene>
<dbReference type="InterPro" id="IPR011990">
    <property type="entry name" value="TPR-like_helical_dom_sf"/>
</dbReference>
<proteinExistence type="predicted"/>
<dbReference type="Gene3D" id="3.30.2420.10">
    <property type="entry name" value="TonB"/>
    <property type="match status" value="1"/>
</dbReference>
<dbReference type="InterPro" id="IPR019734">
    <property type="entry name" value="TPR_rpt"/>
</dbReference>
<feature type="region of interest" description="Disordered" evidence="1">
    <location>
        <begin position="432"/>
        <end position="457"/>
    </location>
</feature>
<dbReference type="GO" id="GO:0055085">
    <property type="term" value="P:transmembrane transport"/>
    <property type="evidence" value="ECO:0007669"/>
    <property type="project" value="InterPro"/>
</dbReference>
<accession>A0A382ECC2</accession>
<dbReference type="SUPFAM" id="SSF48452">
    <property type="entry name" value="TPR-like"/>
    <property type="match status" value="1"/>
</dbReference>
<name>A0A382ECC2_9ZZZZ</name>
<organism evidence="3">
    <name type="scientific">marine metagenome</name>
    <dbReference type="NCBI Taxonomy" id="408172"/>
    <lineage>
        <taxon>unclassified sequences</taxon>
        <taxon>metagenomes</taxon>
        <taxon>ecological metagenomes</taxon>
    </lineage>
</organism>
<evidence type="ECO:0000313" key="3">
    <source>
        <dbReference type="EMBL" id="SVB47714.1"/>
    </source>
</evidence>